<accession>I2F5J3</accession>
<dbReference type="KEGG" id="mpg:Theba_1514"/>
<protein>
    <submittedName>
        <fullName evidence="1">Uncharacterized protein</fullName>
    </submittedName>
</protein>
<gene>
    <name evidence="1" type="ORF">Theba_1514</name>
</gene>
<dbReference type="STRING" id="660470.Theba_1514"/>
<evidence type="ECO:0000313" key="2">
    <source>
        <dbReference type="Proteomes" id="UP000002881"/>
    </source>
</evidence>
<reference evidence="1 2" key="1">
    <citation type="journal article" date="2012" name="Genome Biol. Evol.">
        <title>Genome Sequence of the Mesophilic Thermotogales Bacterium Mesotoga prima MesG1.Ag.4.2 Reveals the Largest Thermotogales Genome To Date.</title>
        <authorList>
            <person name="Zhaxybayeva O."/>
            <person name="Swithers K.S."/>
            <person name="Foght J."/>
            <person name="Green A.G."/>
            <person name="Bruce D."/>
            <person name="Detter C."/>
            <person name="Han S."/>
            <person name="Teshima H."/>
            <person name="Han J."/>
            <person name="Woyke T."/>
            <person name="Pitluck S."/>
            <person name="Nolan M."/>
            <person name="Ivanova N."/>
            <person name="Pati A."/>
            <person name="Land M.L."/>
            <person name="Dlutek M."/>
            <person name="Doolittle W.F."/>
            <person name="Noll K.M."/>
            <person name="Nesbo C.L."/>
        </authorList>
    </citation>
    <scope>NUCLEOTIDE SEQUENCE [LARGE SCALE GENOMIC DNA]</scope>
    <source>
        <strain evidence="2">mesG1.Ag.4.2</strain>
    </source>
</reference>
<dbReference type="Proteomes" id="UP000002881">
    <property type="component" value="Chromosome"/>
</dbReference>
<proteinExistence type="predicted"/>
<organism evidence="1 2">
    <name type="scientific">Mesotoga prima MesG1.Ag.4.2</name>
    <dbReference type="NCBI Taxonomy" id="660470"/>
    <lineage>
        <taxon>Bacteria</taxon>
        <taxon>Thermotogati</taxon>
        <taxon>Thermotogota</taxon>
        <taxon>Thermotogae</taxon>
        <taxon>Kosmotogales</taxon>
        <taxon>Kosmotogaceae</taxon>
        <taxon>Mesotoga</taxon>
    </lineage>
</organism>
<dbReference type="HOGENOM" id="CLU_3382657_0_0_0"/>
<sequence length="33" mass="3667">MGPFFLQMRGLDKVTLDSEEKTLISRAGLGTRV</sequence>
<keyword evidence="2" id="KW-1185">Reference proteome</keyword>
<dbReference type="EMBL" id="CP003532">
    <property type="protein sequence ID" value="AFK07196.1"/>
    <property type="molecule type" value="Genomic_DNA"/>
</dbReference>
<evidence type="ECO:0000313" key="1">
    <source>
        <dbReference type="EMBL" id="AFK07196.1"/>
    </source>
</evidence>
<name>I2F5J3_9BACT</name>
<dbReference type="AlphaFoldDB" id="I2F5J3"/>